<keyword evidence="6 7" id="KW-0012">Acyltransferase</keyword>
<sequence length="445" mass="47157">MEHITIAAALNEVGSLPHNEAPHPHATPVAAVAAFSVRLRGEGKDDGPVTVSVDTSSASSHSLHNLECQRRVHADSGATAARPVVIPPPPGVTGAGGNAANLPSSSLPRNRGDDSDGSDVASATQHLTAADQAATTTASAVRLSSSPVDVPPSAVPASRYSNIYDGRFHLPPGMTKRALGRLRLVWCCVLTQESWHASFVAGPILFFVILFVTLVVPPKEWFSYLITFVLTVGSLTCLTLSVTLDPGVIPPAPLSEQPSGPATVVVDGKPVECKVCKTCHILRPPRSSHCKFCDVCVADYDHHCGVLGSCVAKRTFRFFGGFFIITTILALYVGIRSFAVVVSTDFSQGNEDMHLLGVAAGSVACIVGAIVGGMMVLPCAGRYVVLSATNETTKETMRREQQAESGELPGCVPVEEVRGGDYCKHFARRLFGPLGRSRIPFDYYV</sequence>
<dbReference type="GeneID" id="26900770"/>
<dbReference type="GO" id="GO:0019706">
    <property type="term" value="F:protein-cysteine S-palmitoyltransferase activity"/>
    <property type="evidence" value="ECO:0007669"/>
    <property type="project" value="UniProtKB-EC"/>
</dbReference>
<comment type="subcellular location">
    <subcellularLocation>
        <location evidence="1">Membrane</location>
        <topology evidence="1">Multi-pass membrane protein</topology>
    </subcellularLocation>
</comment>
<dbReference type="GO" id="GO:0005783">
    <property type="term" value="C:endoplasmic reticulum"/>
    <property type="evidence" value="ECO:0007669"/>
    <property type="project" value="TreeGrafter"/>
</dbReference>
<evidence type="ECO:0000256" key="6">
    <source>
        <dbReference type="ARBA" id="ARBA00023315"/>
    </source>
</evidence>
<dbReference type="GO" id="GO:0005794">
    <property type="term" value="C:Golgi apparatus"/>
    <property type="evidence" value="ECO:0007669"/>
    <property type="project" value="TreeGrafter"/>
</dbReference>
<gene>
    <name evidence="10" type="ORF">ABB37_00472</name>
</gene>
<dbReference type="InterPro" id="IPR001594">
    <property type="entry name" value="Palmitoyltrfase_DHHC"/>
</dbReference>
<dbReference type="VEuPathDB" id="TriTrypDB:LpyrH10_01_4720"/>
<feature type="transmembrane region" description="Helical" evidence="7">
    <location>
        <begin position="222"/>
        <end position="244"/>
    </location>
</feature>
<keyword evidence="4 7" id="KW-1133">Transmembrane helix</keyword>
<reference evidence="10 11" key="1">
    <citation type="submission" date="2015-07" db="EMBL/GenBank/DDBJ databases">
        <title>High-quality genome of monoxenous trypanosomatid Leptomonas pyrrhocoris.</title>
        <authorList>
            <person name="Flegontov P."/>
            <person name="Butenko A."/>
            <person name="Firsov S."/>
            <person name="Vlcek C."/>
            <person name="Logacheva M.D."/>
            <person name="Field M."/>
            <person name="Filatov D."/>
            <person name="Flegontova O."/>
            <person name="Gerasimov E."/>
            <person name="Jackson A.P."/>
            <person name="Kelly S."/>
            <person name="Opperdoes F."/>
            <person name="O'Reilly A."/>
            <person name="Votypka J."/>
            <person name="Yurchenko V."/>
            <person name="Lukes J."/>
        </authorList>
    </citation>
    <scope>NUCLEOTIDE SEQUENCE [LARGE SCALE GENOMIC DNA]</scope>
    <source>
        <strain evidence="10">H10</strain>
    </source>
</reference>
<comment type="domain">
    <text evidence="7">The DHHC domain is required for palmitoyltransferase activity.</text>
</comment>
<proteinExistence type="inferred from homology"/>
<protein>
    <recommendedName>
        <fullName evidence="7">Palmitoyltransferase</fullName>
        <ecNumber evidence="7">2.3.1.225</ecNumber>
    </recommendedName>
</protein>
<feature type="compositionally biased region" description="Low complexity" evidence="8">
    <location>
        <begin position="49"/>
        <end position="62"/>
    </location>
</feature>
<feature type="region of interest" description="Disordered" evidence="8">
    <location>
        <begin position="43"/>
        <end position="65"/>
    </location>
</feature>
<dbReference type="EMBL" id="LGTL01000001">
    <property type="protein sequence ID" value="KPA86239.1"/>
    <property type="molecule type" value="Genomic_DNA"/>
</dbReference>
<feature type="domain" description="Palmitoyltransferase DHHC" evidence="9">
    <location>
        <begin position="273"/>
        <end position="399"/>
    </location>
</feature>
<accession>A0A0M9GAM2</accession>
<dbReference type="PANTHER" id="PTHR22883">
    <property type="entry name" value="ZINC FINGER DHHC DOMAIN CONTAINING PROTEIN"/>
    <property type="match status" value="1"/>
</dbReference>
<evidence type="ECO:0000256" key="7">
    <source>
        <dbReference type="RuleBase" id="RU079119"/>
    </source>
</evidence>
<dbReference type="InterPro" id="IPR039859">
    <property type="entry name" value="PFA4/ZDH16/20/ERF2-like"/>
</dbReference>
<keyword evidence="5 7" id="KW-0472">Membrane</keyword>
<dbReference type="RefSeq" id="XP_015664678.1">
    <property type="nucleotide sequence ID" value="XM_015796670.1"/>
</dbReference>
<comment type="catalytic activity">
    <reaction evidence="7">
        <text>L-cysteinyl-[protein] + hexadecanoyl-CoA = S-hexadecanoyl-L-cysteinyl-[protein] + CoA</text>
        <dbReference type="Rhea" id="RHEA:36683"/>
        <dbReference type="Rhea" id="RHEA-COMP:10131"/>
        <dbReference type="Rhea" id="RHEA-COMP:11032"/>
        <dbReference type="ChEBI" id="CHEBI:29950"/>
        <dbReference type="ChEBI" id="CHEBI:57287"/>
        <dbReference type="ChEBI" id="CHEBI:57379"/>
        <dbReference type="ChEBI" id="CHEBI:74151"/>
        <dbReference type="EC" id="2.3.1.225"/>
    </reaction>
</comment>
<evidence type="ECO:0000256" key="8">
    <source>
        <dbReference type="SAM" id="MobiDB-lite"/>
    </source>
</evidence>
<dbReference type="PANTHER" id="PTHR22883:SF478">
    <property type="entry name" value="PALMITOYLTRANSFERASE"/>
    <property type="match status" value="1"/>
</dbReference>
<feature type="region of interest" description="Disordered" evidence="8">
    <location>
        <begin position="79"/>
        <end position="123"/>
    </location>
</feature>
<evidence type="ECO:0000313" key="10">
    <source>
        <dbReference type="EMBL" id="KPA86239.1"/>
    </source>
</evidence>
<dbReference type="GO" id="GO:0016020">
    <property type="term" value="C:membrane"/>
    <property type="evidence" value="ECO:0007669"/>
    <property type="project" value="UniProtKB-SubCell"/>
</dbReference>
<feature type="transmembrane region" description="Helical" evidence="7">
    <location>
        <begin position="355"/>
        <end position="377"/>
    </location>
</feature>
<evidence type="ECO:0000256" key="2">
    <source>
        <dbReference type="ARBA" id="ARBA00022679"/>
    </source>
</evidence>
<dbReference type="AlphaFoldDB" id="A0A0M9GAM2"/>
<name>A0A0M9GAM2_LEPPY</name>
<organism evidence="10 11">
    <name type="scientific">Leptomonas pyrrhocoris</name>
    <name type="common">Firebug parasite</name>
    <dbReference type="NCBI Taxonomy" id="157538"/>
    <lineage>
        <taxon>Eukaryota</taxon>
        <taxon>Discoba</taxon>
        <taxon>Euglenozoa</taxon>
        <taxon>Kinetoplastea</taxon>
        <taxon>Metakinetoplastina</taxon>
        <taxon>Trypanosomatida</taxon>
        <taxon>Trypanosomatidae</taxon>
        <taxon>Leishmaniinae</taxon>
        <taxon>Leptomonas</taxon>
    </lineage>
</organism>
<dbReference type="PROSITE" id="PS50216">
    <property type="entry name" value="DHHC"/>
    <property type="match status" value="1"/>
</dbReference>
<evidence type="ECO:0000256" key="4">
    <source>
        <dbReference type="ARBA" id="ARBA00022989"/>
    </source>
</evidence>
<keyword evidence="2 7" id="KW-0808">Transferase</keyword>
<evidence type="ECO:0000313" key="11">
    <source>
        <dbReference type="Proteomes" id="UP000037923"/>
    </source>
</evidence>
<evidence type="ECO:0000259" key="9">
    <source>
        <dbReference type="Pfam" id="PF01529"/>
    </source>
</evidence>
<comment type="similarity">
    <text evidence="7">Belongs to the DHHC palmitoyltransferase family.</text>
</comment>
<evidence type="ECO:0000256" key="5">
    <source>
        <dbReference type="ARBA" id="ARBA00023136"/>
    </source>
</evidence>
<keyword evidence="11" id="KW-1185">Reference proteome</keyword>
<dbReference type="OMA" id="LRIVWCC"/>
<keyword evidence="3 7" id="KW-0812">Transmembrane</keyword>
<feature type="transmembrane region" description="Helical" evidence="7">
    <location>
        <begin position="316"/>
        <end position="335"/>
    </location>
</feature>
<feature type="transmembrane region" description="Helical" evidence="7">
    <location>
        <begin position="199"/>
        <end position="216"/>
    </location>
</feature>
<dbReference type="GO" id="GO:0006612">
    <property type="term" value="P:protein targeting to membrane"/>
    <property type="evidence" value="ECO:0007669"/>
    <property type="project" value="TreeGrafter"/>
</dbReference>
<evidence type="ECO:0000256" key="1">
    <source>
        <dbReference type="ARBA" id="ARBA00004141"/>
    </source>
</evidence>
<dbReference type="Proteomes" id="UP000037923">
    <property type="component" value="Unassembled WGS sequence"/>
</dbReference>
<evidence type="ECO:0000256" key="3">
    <source>
        <dbReference type="ARBA" id="ARBA00022692"/>
    </source>
</evidence>
<dbReference type="EC" id="2.3.1.225" evidence="7"/>
<comment type="caution">
    <text evidence="10">The sequence shown here is derived from an EMBL/GenBank/DDBJ whole genome shotgun (WGS) entry which is preliminary data.</text>
</comment>
<dbReference type="Pfam" id="PF01529">
    <property type="entry name" value="DHHC"/>
    <property type="match status" value="1"/>
</dbReference>
<dbReference type="OrthoDB" id="4096362at2759"/>